<evidence type="ECO:0000259" key="9">
    <source>
        <dbReference type="Pfam" id="PF20216"/>
    </source>
</evidence>
<comment type="subcellular location">
    <subcellularLocation>
        <location evidence="1">Membrane</location>
        <topology evidence="1">Multi-pass membrane protein</topology>
    </subcellularLocation>
</comment>
<dbReference type="Gene3D" id="1.20.1540.10">
    <property type="entry name" value="Rhomboid-like"/>
    <property type="match status" value="1"/>
</dbReference>
<evidence type="ECO:0000259" key="8">
    <source>
        <dbReference type="Pfam" id="PF01694"/>
    </source>
</evidence>
<dbReference type="GO" id="GO:0008233">
    <property type="term" value="F:peptidase activity"/>
    <property type="evidence" value="ECO:0007669"/>
    <property type="project" value="UniProtKB-KW"/>
</dbReference>
<evidence type="ECO:0000256" key="2">
    <source>
        <dbReference type="ARBA" id="ARBA00009045"/>
    </source>
</evidence>
<dbReference type="RefSeq" id="WP_342158118.1">
    <property type="nucleotide sequence ID" value="NZ_JBCDNA010000001.1"/>
</dbReference>
<keyword evidence="4 10" id="KW-0378">Hydrolase</keyword>
<feature type="transmembrane region" description="Helical" evidence="7">
    <location>
        <begin position="68"/>
        <end position="92"/>
    </location>
</feature>
<feature type="transmembrane region" description="Helical" evidence="7">
    <location>
        <begin position="166"/>
        <end position="184"/>
    </location>
</feature>
<keyword evidence="11" id="KW-1185">Reference proteome</keyword>
<dbReference type="SUPFAM" id="SSF144091">
    <property type="entry name" value="Rhomboid-like"/>
    <property type="match status" value="1"/>
</dbReference>
<keyword evidence="5 7" id="KW-1133">Transmembrane helix</keyword>
<feature type="domain" description="Peptidase S54 rhomboid" evidence="8">
    <location>
        <begin position="65"/>
        <end position="207"/>
    </location>
</feature>
<comment type="caution">
    <text evidence="10">The sequence shown here is derived from an EMBL/GenBank/DDBJ whole genome shotgun (WGS) entry which is preliminary data.</text>
</comment>
<feature type="domain" description="DUF6576" evidence="9">
    <location>
        <begin position="246"/>
        <end position="279"/>
    </location>
</feature>
<dbReference type="InterPro" id="IPR035952">
    <property type="entry name" value="Rhomboid-like_sf"/>
</dbReference>
<dbReference type="Pfam" id="PF01694">
    <property type="entry name" value="Rhomboid"/>
    <property type="match status" value="1"/>
</dbReference>
<dbReference type="PANTHER" id="PTHR43731:SF14">
    <property type="entry name" value="PRESENILIN-ASSOCIATED RHOMBOID-LIKE PROTEIN, MITOCHONDRIAL"/>
    <property type="match status" value="1"/>
</dbReference>
<protein>
    <submittedName>
        <fullName evidence="10">Rhomboid family intramembrane serine protease</fullName>
        <ecNumber evidence="10">3.4.21.105</ecNumber>
    </submittedName>
</protein>
<keyword evidence="10" id="KW-0645">Protease</keyword>
<proteinExistence type="inferred from homology"/>
<name>A0ABU9KWH8_9FLAO</name>
<keyword evidence="6 7" id="KW-0472">Membrane</keyword>
<dbReference type="InterPro" id="IPR050925">
    <property type="entry name" value="Rhomboid_protease_S54"/>
</dbReference>
<organism evidence="10 11">
    <name type="scientific">Lutimonas vermicola</name>
    <dbReference type="NCBI Taxonomy" id="414288"/>
    <lineage>
        <taxon>Bacteria</taxon>
        <taxon>Pseudomonadati</taxon>
        <taxon>Bacteroidota</taxon>
        <taxon>Flavobacteriia</taxon>
        <taxon>Flavobacteriales</taxon>
        <taxon>Flavobacteriaceae</taxon>
        <taxon>Lutimonas</taxon>
    </lineage>
</organism>
<dbReference type="EMBL" id="JBCDNA010000001">
    <property type="protein sequence ID" value="MEL4454552.1"/>
    <property type="molecule type" value="Genomic_DNA"/>
</dbReference>
<dbReference type="InterPro" id="IPR046483">
    <property type="entry name" value="DUF6576"/>
</dbReference>
<evidence type="ECO:0000256" key="7">
    <source>
        <dbReference type="SAM" id="Phobius"/>
    </source>
</evidence>
<evidence type="ECO:0000256" key="4">
    <source>
        <dbReference type="ARBA" id="ARBA00022801"/>
    </source>
</evidence>
<dbReference type="GO" id="GO:0006508">
    <property type="term" value="P:proteolysis"/>
    <property type="evidence" value="ECO:0007669"/>
    <property type="project" value="UniProtKB-KW"/>
</dbReference>
<evidence type="ECO:0000256" key="1">
    <source>
        <dbReference type="ARBA" id="ARBA00004141"/>
    </source>
</evidence>
<keyword evidence="3 7" id="KW-0812">Transmembrane</keyword>
<evidence type="ECO:0000256" key="6">
    <source>
        <dbReference type="ARBA" id="ARBA00023136"/>
    </source>
</evidence>
<comment type="similarity">
    <text evidence="2">Belongs to the peptidase S54 family.</text>
</comment>
<gene>
    <name evidence="10" type="ORF">AABB81_01495</name>
</gene>
<evidence type="ECO:0000313" key="10">
    <source>
        <dbReference type="EMBL" id="MEL4454552.1"/>
    </source>
</evidence>
<feature type="transmembrane region" description="Helical" evidence="7">
    <location>
        <begin position="21"/>
        <end position="43"/>
    </location>
</feature>
<sequence>MNWLTHLYQNYLSRSIVEKIIIINVVVFILTYLFNTLSFLFQIDGNFIVNWFSLQPDFELLLYRPWTIISYGFLHVGFFHILFNMLVLYYFGNLFLDFFNHKQFLVYFLLGIMGGGFVYMISYNYLPGLKTQESLLLGASAGVMAVVIGISSYIPHYSMRFRFIGNVKLLYIAVVLVVLDVVQIPTGNAGGHLAHLGGSLIGLTMTKYFDQGLGLIRWVEQLMSKREKKPLKTVYKNSQKKAYQKRETKSEEQHRIDSILDKISKSGYDTLTKEEKDYLFNAGKK</sequence>
<dbReference type="Proteomes" id="UP001474120">
    <property type="component" value="Unassembled WGS sequence"/>
</dbReference>
<evidence type="ECO:0000256" key="3">
    <source>
        <dbReference type="ARBA" id="ARBA00022692"/>
    </source>
</evidence>
<feature type="transmembrane region" description="Helical" evidence="7">
    <location>
        <begin position="135"/>
        <end position="154"/>
    </location>
</feature>
<dbReference type="InterPro" id="IPR022764">
    <property type="entry name" value="Peptidase_S54_rhomboid_dom"/>
</dbReference>
<dbReference type="Pfam" id="PF20216">
    <property type="entry name" value="DUF6576"/>
    <property type="match status" value="1"/>
</dbReference>
<feature type="transmembrane region" description="Helical" evidence="7">
    <location>
        <begin position="104"/>
        <end position="123"/>
    </location>
</feature>
<dbReference type="PANTHER" id="PTHR43731">
    <property type="entry name" value="RHOMBOID PROTEASE"/>
    <property type="match status" value="1"/>
</dbReference>
<feature type="transmembrane region" description="Helical" evidence="7">
    <location>
        <begin position="196"/>
        <end position="219"/>
    </location>
</feature>
<reference evidence="10 11" key="1">
    <citation type="submission" date="2024-04" db="EMBL/GenBank/DDBJ databases">
        <title>whole genome sequencing of Lutimonas vermicola strain IMCC1616.</title>
        <authorList>
            <person name="Bae S.S."/>
        </authorList>
    </citation>
    <scope>NUCLEOTIDE SEQUENCE [LARGE SCALE GENOMIC DNA]</scope>
    <source>
        <strain evidence="10 11">IMCC1616</strain>
    </source>
</reference>
<accession>A0ABU9KWH8</accession>
<evidence type="ECO:0000313" key="11">
    <source>
        <dbReference type="Proteomes" id="UP001474120"/>
    </source>
</evidence>
<evidence type="ECO:0000256" key="5">
    <source>
        <dbReference type="ARBA" id="ARBA00022989"/>
    </source>
</evidence>
<dbReference type="EC" id="3.4.21.105" evidence="10"/>